<name>A0A9P4U4H9_9PEZI</name>
<evidence type="ECO:0000256" key="5">
    <source>
        <dbReference type="SAM" id="MobiDB-lite"/>
    </source>
</evidence>
<evidence type="ECO:0000256" key="6">
    <source>
        <dbReference type="SAM" id="Phobius"/>
    </source>
</evidence>
<dbReference type="Proteomes" id="UP000800235">
    <property type="component" value="Unassembled WGS sequence"/>
</dbReference>
<dbReference type="GO" id="GO:0005886">
    <property type="term" value="C:plasma membrane"/>
    <property type="evidence" value="ECO:0007669"/>
    <property type="project" value="TreeGrafter"/>
</dbReference>
<keyword evidence="2 6" id="KW-0812">Transmembrane</keyword>
<feature type="transmembrane region" description="Helical" evidence="6">
    <location>
        <begin position="231"/>
        <end position="254"/>
    </location>
</feature>
<dbReference type="SUPFAM" id="SSF81321">
    <property type="entry name" value="Family A G protein-coupled receptor-like"/>
    <property type="match status" value="1"/>
</dbReference>
<feature type="transmembrane region" description="Helical" evidence="6">
    <location>
        <begin position="141"/>
        <end position="162"/>
    </location>
</feature>
<evidence type="ECO:0000256" key="3">
    <source>
        <dbReference type="ARBA" id="ARBA00022989"/>
    </source>
</evidence>
<keyword evidence="9" id="KW-1185">Reference proteome</keyword>
<dbReference type="Gene3D" id="1.20.1070.10">
    <property type="entry name" value="Rhodopsin 7-helix transmembrane proteins"/>
    <property type="match status" value="1"/>
</dbReference>
<evidence type="ECO:0000256" key="2">
    <source>
        <dbReference type="ARBA" id="ARBA00022692"/>
    </source>
</evidence>
<feature type="transmembrane region" description="Helical" evidence="6">
    <location>
        <begin position="266"/>
        <end position="289"/>
    </location>
</feature>
<dbReference type="AlphaFoldDB" id="A0A9P4U4H9"/>
<feature type="transmembrane region" description="Helical" evidence="6">
    <location>
        <begin position="64"/>
        <end position="84"/>
    </location>
</feature>
<feature type="domain" description="G protein-coupled receptor GPR1/2/3 C-terminal" evidence="7">
    <location>
        <begin position="224"/>
        <end position="292"/>
    </location>
</feature>
<keyword evidence="4 6" id="KW-0472">Membrane</keyword>
<keyword evidence="3 6" id="KW-1133">Transmembrane helix</keyword>
<evidence type="ECO:0000256" key="4">
    <source>
        <dbReference type="ARBA" id="ARBA00023136"/>
    </source>
</evidence>
<feature type="region of interest" description="Disordered" evidence="5">
    <location>
        <begin position="381"/>
        <end position="455"/>
    </location>
</feature>
<dbReference type="EMBL" id="MU007010">
    <property type="protein sequence ID" value="KAF2436686.1"/>
    <property type="molecule type" value="Genomic_DNA"/>
</dbReference>
<feature type="compositionally biased region" description="Basic and acidic residues" evidence="5">
    <location>
        <begin position="426"/>
        <end position="455"/>
    </location>
</feature>
<comment type="caution">
    <text evidence="8">The sequence shown here is derived from an EMBL/GenBank/DDBJ whole genome shotgun (WGS) entry which is preliminary data.</text>
</comment>
<evidence type="ECO:0000313" key="9">
    <source>
        <dbReference type="Proteomes" id="UP000800235"/>
    </source>
</evidence>
<dbReference type="PANTHER" id="PTHR23112">
    <property type="entry name" value="G PROTEIN-COUPLED RECEPTOR 157-RELATED"/>
    <property type="match status" value="1"/>
</dbReference>
<accession>A0A9P4U4H9</accession>
<dbReference type="OrthoDB" id="100006at2759"/>
<evidence type="ECO:0000259" key="7">
    <source>
        <dbReference type="Pfam" id="PF11970"/>
    </source>
</evidence>
<comment type="subcellular location">
    <subcellularLocation>
        <location evidence="1">Membrane</location>
        <topology evidence="1">Multi-pass membrane protein</topology>
    </subcellularLocation>
</comment>
<dbReference type="PANTHER" id="PTHR23112:SF37">
    <property type="entry name" value="G PROTEIN-COUPLED RECEPTOR GPR1"/>
    <property type="match status" value="1"/>
</dbReference>
<feature type="transmembrane region" description="Helical" evidence="6">
    <location>
        <begin position="22"/>
        <end position="52"/>
    </location>
</feature>
<evidence type="ECO:0000313" key="8">
    <source>
        <dbReference type="EMBL" id="KAF2436686.1"/>
    </source>
</evidence>
<reference evidence="8" key="1">
    <citation type="journal article" date="2020" name="Stud. Mycol.">
        <title>101 Dothideomycetes genomes: a test case for predicting lifestyles and emergence of pathogens.</title>
        <authorList>
            <person name="Haridas S."/>
            <person name="Albert R."/>
            <person name="Binder M."/>
            <person name="Bloem J."/>
            <person name="Labutti K."/>
            <person name="Salamov A."/>
            <person name="Andreopoulos B."/>
            <person name="Baker S."/>
            <person name="Barry K."/>
            <person name="Bills G."/>
            <person name="Bluhm B."/>
            <person name="Cannon C."/>
            <person name="Castanera R."/>
            <person name="Culley D."/>
            <person name="Daum C."/>
            <person name="Ezra D."/>
            <person name="Gonzalez J."/>
            <person name="Henrissat B."/>
            <person name="Kuo A."/>
            <person name="Liang C."/>
            <person name="Lipzen A."/>
            <person name="Lutzoni F."/>
            <person name="Magnuson J."/>
            <person name="Mondo S."/>
            <person name="Nolan M."/>
            <person name="Ohm R."/>
            <person name="Pangilinan J."/>
            <person name="Park H.-J."/>
            <person name="Ramirez L."/>
            <person name="Alfaro M."/>
            <person name="Sun H."/>
            <person name="Tritt A."/>
            <person name="Yoshinaga Y."/>
            <person name="Zwiers L.-H."/>
            <person name="Turgeon B."/>
            <person name="Goodwin S."/>
            <person name="Spatafora J."/>
            <person name="Crous P."/>
            <person name="Grigoriev I."/>
        </authorList>
    </citation>
    <scope>NUCLEOTIDE SEQUENCE</scope>
    <source>
        <strain evidence="8">CBS 130266</strain>
    </source>
</reference>
<feature type="transmembrane region" description="Helical" evidence="6">
    <location>
        <begin position="116"/>
        <end position="134"/>
    </location>
</feature>
<dbReference type="GO" id="GO:0007189">
    <property type="term" value="P:adenylate cyclase-activating G protein-coupled receptor signaling pathway"/>
    <property type="evidence" value="ECO:0007669"/>
    <property type="project" value="TreeGrafter"/>
</dbReference>
<dbReference type="CDD" id="cd00637">
    <property type="entry name" value="7tm_classA_rhodopsin-like"/>
    <property type="match status" value="1"/>
</dbReference>
<feature type="transmembrane region" description="Helical" evidence="6">
    <location>
        <begin position="189"/>
        <end position="210"/>
    </location>
</feature>
<dbReference type="InterPro" id="IPR022596">
    <property type="entry name" value="GPR1/2/3_C"/>
</dbReference>
<sequence length="455" mass="51022">MPIHHATGDIFTSSLSPLPNSIAVGLIPVAALGILSFGAATGLLLLLTYRIIQWNRRQRHVNQFIVLIYNLLLADIQQSMAFMLNAQWLAQNGIEVGTRTCWAQGWFVSTGDMGSGVWAFAIGLHTFASVIFNYRLNNAAFLTVIVLLWAFIYGTAIAGVAIHPDLFVRAVAWCWVDAKYSRVRLWLHYFWIFTFEFGTVIVYSAMILAVRIRAQSNFYRSEERTRHAKDAAKLMVAYPLIYVLCTLPLATLRMYSIRNPQARVTAGWFCFAGAMITSNGWMDVLLYTLTRRIMLFSDESPTTDNGIESFGTPWSTQPMFGTETLCEYVPDTPRENGKGGFQKSGRDLFIMDDKPWHSTKKNGQLLAFASIGKEITVEVTSEPMTPQQKSVSQRIREGATVAGNHSREDDTNDEGSTKQLWSAGRSSDDAERVLTPLSEHHDIDSLEFRTKPAGF</sequence>
<organism evidence="8 9">
    <name type="scientific">Tothia fuscella</name>
    <dbReference type="NCBI Taxonomy" id="1048955"/>
    <lineage>
        <taxon>Eukaryota</taxon>
        <taxon>Fungi</taxon>
        <taxon>Dikarya</taxon>
        <taxon>Ascomycota</taxon>
        <taxon>Pezizomycotina</taxon>
        <taxon>Dothideomycetes</taxon>
        <taxon>Pleosporomycetidae</taxon>
        <taxon>Venturiales</taxon>
        <taxon>Cylindrosympodiaceae</taxon>
        <taxon>Tothia</taxon>
    </lineage>
</organism>
<gene>
    <name evidence="8" type="ORF">EJ08DRAFT_156988</name>
</gene>
<proteinExistence type="predicted"/>
<evidence type="ECO:0000256" key="1">
    <source>
        <dbReference type="ARBA" id="ARBA00004141"/>
    </source>
</evidence>
<dbReference type="Pfam" id="PF11970">
    <property type="entry name" value="GPR_Gpa2_C"/>
    <property type="match status" value="1"/>
</dbReference>
<feature type="compositionally biased region" description="Polar residues" evidence="5">
    <location>
        <begin position="381"/>
        <end position="393"/>
    </location>
</feature>
<dbReference type="GO" id="GO:0004930">
    <property type="term" value="F:G protein-coupled receptor activity"/>
    <property type="evidence" value="ECO:0007669"/>
    <property type="project" value="TreeGrafter"/>
</dbReference>
<protein>
    <recommendedName>
        <fullName evidence="7">G protein-coupled receptor GPR1/2/3 C-terminal domain-containing protein</fullName>
    </recommendedName>
</protein>